<protein>
    <submittedName>
        <fullName evidence="7">Histone-fold domain-containing protein</fullName>
    </submittedName>
    <submittedName>
        <fullName evidence="8">TFIID-31kDa-domain-containing protein</fullName>
    </submittedName>
</protein>
<dbReference type="InterPro" id="IPR003162">
    <property type="entry name" value="TFIID-31"/>
</dbReference>
<keyword evidence="5" id="KW-0539">Nucleus</keyword>
<comment type="similarity">
    <text evidence="2">Belongs to the TAF9 family.</text>
</comment>
<keyword evidence="4" id="KW-0804">Transcription</keyword>
<dbReference type="EMBL" id="KE560815">
    <property type="protein sequence ID" value="EPZ35562.1"/>
    <property type="molecule type" value="Genomic_DNA"/>
</dbReference>
<dbReference type="CDD" id="cd07979">
    <property type="entry name" value="HFD_TAF9"/>
    <property type="match status" value="1"/>
</dbReference>
<dbReference type="GO" id="GO:0046982">
    <property type="term" value="F:protein heterodimerization activity"/>
    <property type="evidence" value="ECO:0007669"/>
    <property type="project" value="InterPro"/>
</dbReference>
<feature type="region of interest" description="Disordered" evidence="6">
    <location>
        <begin position="148"/>
        <end position="167"/>
    </location>
</feature>
<dbReference type="OMA" id="EHANKND"/>
<dbReference type="GO" id="GO:0051123">
    <property type="term" value="P:RNA polymerase II preinitiation complex assembly"/>
    <property type="evidence" value="ECO:0007669"/>
    <property type="project" value="TreeGrafter"/>
</dbReference>
<accession>A0A075AZ70</accession>
<dbReference type="OrthoDB" id="341924at2759"/>
<dbReference type="PANTHER" id="PTHR48068">
    <property type="entry name" value="TAF9 RNA POLYMERASE II, TATA BOX-BINDING PROTEIN (TBP)-ASSOCIATED FACTOR"/>
    <property type="match status" value="1"/>
</dbReference>
<comment type="subcellular location">
    <subcellularLocation>
        <location evidence="1">Nucleus</location>
    </subcellularLocation>
</comment>
<gene>
    <name evidence="7" type="ORF">O9G_004926</name>
    <name evidence="8" type="ORF">ROZALSC1DRAFT_29640</name>
</gene>
<keyword evidence="3" id="KW-0805">Transcription regulation</keyword>
<evidence type="ECO:0000256" key="5">
    <source>
        <dbReference type="ARBA" id="ARBA00023242"/>
    </source>
</evidence>
<dbReference type="Proteomes" id="UP000030755">
    <property type="component" value="Unassembled WGS sequence"/>
</dbReference>
<dbReference type="InterPro" id="IPR051431">
    <property type="entry name" value="TFIID_subunit_9"/>
</dbReference>
<evidence type="ECO:0000313" key="7">
    <source>
        <dbReference type="EMBL" id="EPZ35562.1"/>
    </source>
</evidence>
<dbReference type="HOGENOM" id="CLU_068315_6_0_1"/>
<dbReference type="Proteomes" id="UP000281549">
    <property type="component" value="Unassembled WGS sequence"/>
</dbReference>
<dbReference type="GO" id="GO:0000124">
    <property type="term" value="C:SAGA complex"/>
    <property type="evidence" value="ECO:0007669"/>
    <property type="project" value="TreeGrafter"/>
</dbReference>
<dbReference type="STRING" id="988480.A0A075AZ70"/>
<dbReference type="EMBL" id="ML005393">
    <property type="protein sequence ID" value="RKP18694.1"/>
    <property type="molecule type" value="Genomic_DNA"/>
</dbReference>
<evidence type="ECO:0000313" key="8">
    <source>
        <dbReference type="EMBL" id="RKP18694.1"/>
    </source>
</evidence>
<reference evidence="8" key="3">
    <citation type="submission" date="2018-08" db="EMBL/GenBank/DDBJ databases">
        <title>Leveraging single-cell genomics to expand the Fungal Tree of Life.</title>
        <authorList>
            <consortium name="DOE Joint Genome Institute"/>
            <person name="Ahrendt S.R."/>
            <person name="Quandt C.A."/>
            <person name="Ciobanu D."/>
            <person name="Clum A."/>
            <person name="Salamov A."/>
            <person name="Andreopoulos B."/>
            <person name="Cheng J.-F."/>
            <person name="Woyke T."/>
            <person name="Pelin A."/>
            <person name="Henrissat B."/>
            <person name="Reynolds N."/>
            <person name="Benny G.L."/>
            <person name="Smith M.E."/>
            <person name="James T.Y."/>
            <person name="Grigoriev I.V."/>
        </authorList>
    </citation>
    <scope>NUCLEOTIDE SEQUENCE</scope>
    <source>
        <strain evidence="8">CSF55</strain>
    </source>
</reference>
<dbReference type="GO" id="GO:0016251">
    <property type="term" value="F:RNA polymerase II general transcription initiation factor activity"/>
    <property type="evidence" value="ECO:0007669"/>
    <property type="project" value="TreeGrafter"/>
</dbReference>
<name>A0A075AZ70_ROZAC</name>
<evidence type="ECO:0000313" key="10">
    <source>
        <dbReference type="Proteomes" id="UP000281549"/>
    </source>
</evidence>
<dbReference type="Gene3D" id="1.10.20.10">
    <property type="entry name" value="Histone, subunit A"/>
    <property type="match status" value="1"/>
</dbReference>
<dbReference type="AlphaFoldDB" id="A0A075AZ70"/>
<keyword evidence="9" id="KW-1185">Reference proteome</keyword>
<sequence>MVHTPSVTGSTGTKNEQNQIQMPKDAQIIALLLKSVGIDSCEPGVIPQLLEFLYRYSTEVLQDAQIIADHAEREDIEAKDVRLAIAQKVNHTFTPPPTRQLLLDLAATRNAQPLPVINEKQGIRLPPERHCLLSLNYQVLPKKAEPSKINQTAPTRALNPPSALQHISQPAPVPMNVVQAINFAEEDDYEDDEGDMDVDD</sequence>
<dbReference type="Pfam" id="PF02291">
    <property type="entry name" value="TFIID-31kDa"/>
    <property type="match status" value="1"/>
</dbReference>
<evidence type="ECO:0000313" key="9">
    <source>
        <dbReference type="Proteomes" id="UP000030755"/>
    </source>
</evidence>
<evidence type="ECO:0000256" key="4">
    <source>
        <dbReference type="ARBA" id="ARBA00023163"/>
    </source>
</evidence>
<feature type="region of interest" description="Disordered" evidence="6">
    <location>
        <begin position="1"/>
        <end position="20"/>
    </location>
</feature>
<evidence type="ECO:0000256" key="1">
    <source>
        <dbReference type="ARBA" id="ARBA00004123"/>
    </source>
</evidence>
<evidence type="ECO:0000256" key="3">
    <source>
        <dbReference type="ARBA" id="ARBA00023015"/>
    </source>
</evidence>
<evidence type="ECO:0000256" key="6">
    <source>
        <dbReference type="SAM" id="MobiDB-lite"/>
    </source>
</evidence>
<evidence type="ECO:0000256" key="2">
    <source>
        <dbReference type="ARBA" id="ARBA00007646"/>
    </source>
</evidence>
<proteinExistence type="inferred from homology"/>
<dbReference type="InterPro" id="IPR009072">
    <property type="entry name" value="Histone-fold"/>
</dbReference>
<dbReference type="GO" id="GO:0003713">
    <property type="term" value="F:transcription coactivator activity"/>
    <property type="evidence" value="ECO:0007669"/>
    <property type="project" value="TreeGrafter"/>
</dbReference>
<reference evidence="10" key="2">
    <citation type="journal article" date="2018" name="Nat. Microbiol.">
        <title>Leveraging single-cell genomics to expand the fungal tree of life.</title>
        <authorList>
            <person name="Ahrendt S.R."/>
            <person name="Quandt C.A."/>
            <person name="Ciobanu D."/>
            <person name="Clum A."/>
            <person name="Salamov A."/>
            <person name="Andreopoulos B."/>
            <person name="Cheng J.F."/>
            <person name="Woyke T."/>
            <person name="Pelin A."/>
            <person name="Henrissat B."/>
            <person name="Reynolds N.K."/>
            <person name="Benny G.L."/>
            <person name="Smith M.E."/>
            <person name="James T.Y."/>
            <person name="Grigoriev I.V."/>
        </authorList>
    </citation>
    <scope>NUCLEOTIDE SEQUENCE [LARGE SCALE GENOMIC DNA]</scope>
    <source>
        <strain evidence="10">CSF55</strain>
    </source>
</reference>
<dbReference type="PANTHER" id="PTHR48068:SF4">
    <property type="entry name" value="TATA-BOX BINDING PROTEIN ASSOCIATED FACTOR 9"/>
    <property type="match status" value="1"/>
</dbReference>
<dbReference type="GO" id="GO:0005669">
    <property type="term" value="C:transcription factor TFIID complex"/>
    <property type="evidence" value="ECO:0007669"/>
    <property type="project" value="TreeGrafter"/>
</dbReference>
<reference evidence="7 9" key="1">
    <citation type="journal article" date="2013" name="Curr. Biol.">
        <title>Shared signatures of parasitism and phylogenomics unite Cryptomycota and microsporidia.</title>
        <authorList>
            <person name="James T.Y."/>
            <person name="Pelin A."/>
            <person name="Bonen L."/>
            <person name="Ahrendt S."/>
            <person name="Sain D."/>
            <person name="Corradi N."/>
            <person name="Stajich J.E."/>
        </authorList>
    </citation>
    <scope>NUCLEOTIDE SEQUENCE [LARGE SCALE GENOMIC DNA]</scope>
    <source>
        <strain evidence="7">CSF55</strain>
        <strain evidence="7">CSF55</strain>
    </source>
</reference>
<dbReference type="SUPFAM" id="SSF47113">
    <property type="entry name" value="Histone-fold"/>
    <property type="match status" value="1"/>
</dbReference>
<organism evidence="7 9">
    <name type="scientific">Rozella allomycis (strain CSF55)</name>
    <dbReference type="NCBI Taxonomy" id="988480"/>
    <lineage>
        <taxon>Eukaryota</taxon>
        <taxon>Fungi</taxon>
        <taxon>Fungi incertae sedis</taxon>
        <taxon>Cryptomycota</taxon>
        <taxon>Cryptomycota incertae sedis</taxon>
        <taxon>Rozella</taxon>
    </lineage>
</organism>